<accession>A0A834UEV5</accession>
<keyword evidence="4" id="KW-1185">Reference proteome</keyword>
<dbReference type="AlphaFoldDB" id="A0A834UEV5"/>
<sequence length="103" mass="11974">MRRRVWTGLWCARFSCAADTNANATDTNDNGEWPYNNEKEMKSKSNSKSKKKKKKKEEKNKRNIGWEITRDSTTIFLFFYQASLSKENTRAQHMSTDGESNVA</sequence>
<proteinExistence type="predicted"/>
<comment type="caution">
    <text evidence="3">The sequence shown here is derived from an EMBL/GenBank/DDBJ whole genome shotgun (WGS) entry which is preliminary data.</text>
</comment>
<feature type="compositionally biased region" description="Low complexity" evidence="1">
    <location>
        <begin position="21"/>
        <end position="30"/>
    </location>
</feature>
<evidence type="ECO:0000313" key="4">
    <source>
        <dbReference type="Proteomes" id="UP000600918"/>
    </source>
</evidence>
<reference evidence="3" key="1">
    <citation type="journal article" date="2020" name="G3 (Bethesda)">
        <title>High-Quality Assemblies for Three Invasive Social Wasps from the &lt;i&gt;Vespula&lt;/i&gt; Genus.</title>
        <authorList>
            <person name="Harrop T.W.R."/>
            <person name="Guhlin J."/>
            <person name="McLaughlin G.M."/>
            <person name="Permina E."/>
            <person name="Stockwell P."/>
            <person name="Gilligan J."/>
            <person name="Le Lec M.F."/>
            <person name="Gruber M.A.M."/>
            <person name="Quinn O."/>
            <person name="Lovegrove M."/>
            <person name="Duncan E.J."/>
            <person name="Remnant E.J."/>
            <person name="Van Eeckhoven J."/>
            <person name="Graham B."/>
            <person name="Knapp R.A."/>
            <person name="Langford K.W."/>
            <person name="Kronenberg Z."/>
            <person name="Press M.O."/>
            <person name="Eacker S.M."/>
            <person name="Wilson-Rankin E.E."/>
            <person name="Purcell J."/>
            <person name="Lester P.J."/>
            <person name="Dearden P.K."/>
        </authorList>
    </citation>
    <scope>NUCLEOTIDE SEQUENCE</scope>
    <source>
        <strain evidence="3">Volc-1</strain>
    </source>
</reference>
<gene>
    <name evidence="3" type="ORF">H0235_003319</name>
</gene>
<dbReference type="EMBL" id="JACSDY010000002">
    <property type="protein sequence ID" value="KAF7435128.1"/>
    <property type="molecule type" value="Genomic_DNA"/>
</dbReference>
<keyword evidence="2" id="KW-0732">Signal</keyword>
<feature type="chain" id="PRO_5032535150" description="Secreted protein" evidence="2">
    <location>
        <begin position="18"/>
        <end position="103"/>
    </location>
</feature>
<feature type="compositionally biased region" description="Basic residues" evidence="1">
    <location>
        <begin position="45"/>
        <end position="56"/>
    </location>
</feature>
<evidence type="ECO:0000313" key="3">
    <source>
        <dbReference type="EMBL" id="KAF7435128.1"/>
    </source>
</evidence>
<evidence type="ECO:0000256" key="1">
    <source>
        <dbReference type="SAM" id="MobiDB-lite"/>
    </source>
</evidence>
<organism evidence="3 4">
    <name type="scientific">Vespula pensylvanica</name>
    <name type="common">Western yellow jacket</name>
    <name type="synonym">Wasp</name>
    <dbReference type="NCBI Taxonomy" id="30213"/>
    <lineage>
        <taxon>Eukaryota</taxon>
        <taxon>Metazoa</taxon>
        <taxon>Ecdysozoa</taxon>
        <taxon>Arthropoda</taxon>
        <taxon>Hexapoda</taxon>
        <taxon>Insecta</taxon>
        <taxon>Pterygota</taxon>
        <taxon>Neoptera</taxon>
        <taxon>Endopterygota</taxon>
        <taxon>Hymenoptera</taxon>
        <taxon>Apocrita</taxon>
        <taxon>Aculeata</taxon>
        <taxon>Vespoidea</taxon>
        <taxon>Vespidae</taxon>
        <taxon>Vespinae</taxon>
        <taxon>Vespula</taxon>
    </lineage>
</organism>
<evidence type="ECO:0000256" key="2">
    <source>
        <dbReference type="SAM" id="SignalP"/>
    </source>
</evidence>
<protein>
    <recommendedName>
        <fullName evidence="5">Secreted protein</fullName>
    </recommendedName>
</protein>
<dbReference type="Proteomes" id="UP000600918">
    <property type="component" value="Unassembled WGS sequence"/>
</dbReference>
<evidence type="ECO:0008006" key="5">
    <source>
        <dbReference type="Google" id="ProtNLM"/>
    </source>
</evidence>
<name>A0A834UEV5_VESPE</name>
<feature type="region of interest" description="Disordered" evidence="1">
    <location>
        <begin position="21"/>
        <end position="64"/>
    </location>
</feature>
<feature type="signal peptide" evidence="2">
    <location>
        <begin position="1"/>
        <end position="17"/>
    </location>
</feature>